<name>A0A5J5G8Y1_9BACL</name>
<proteinExistence type="predicted"/>
<keyword evidence="2" id="KW-1185">Reference proteome</keyword>
<dbReference type="OrthoDB" id="2859043at2"/>
<comment type="caution">
    <text evidence="1">The sequence shown here is derived from an EMBL/GenBank/DDBJ whole genome shotgun (WGS) entry which is preliminary data.</text>
</comment>
<dbReference type="RefSeq" id="WP_150458571.1">
    <property type="nucleotide sequence ID" value="NZ_VYKK01000015.1"/>
</dbReference>
<evidence type="ECO:0000313" key="2">
    <source>
        <dbReference type="Proteomes" id="UP000367750"/>
    </source>
</evidence>
<gene>
    <name evidence="1" type="ORF">F4V43_12555</name>
</gene>
<dbReference type="AlphaFoldDB" id="A0A5J5G8Y1"/>
<protein>
    <submittedName>
        <fullName evidence="1">Uncharacterized protein</fullName>
    </submittedName>
</protein>
<evidence type="ECO:0000313" key="1">
    <source>
        <dbReference type="EMBL" id="KAA9004218.1"/>
    </source>
</evidence>
<reference evidence="1 2" key="1">
    <citation type="submission" date="2019-09" db="EMBL/GenBank/DDBJ databases">
        <title>Bacillus ochoae sp. nov., Paenibacillus whitsoniae sp. nov., Paenibacillus spiritus sp. nov. Isolated from the Mars Exploration Rover during spacecraft assembly.</title>
        <authorList>
            <person name="Seuylemezian A."/>
            <person name="Vaishampayan P."/>
        </authorList>
    </citation>
    <scope>NUCLEOTIDE SEQUENCE [LARGE SCALE GENOMIC DNA]</scope>
    <source>
        <strain evidence="1 2">MER_111</strain>
    </source>
</reference>
<organism evidence="1 2">
    <name type="scientific">Paenibacillus spiritus</name>
    <dbReference type="NCBI Taxonomy" id="2496557"/>
    <lineage>
        <taxon>Bacteria</taxon>
        <taxon>Bacillati</taxon>
        <taxon>Bacillota</taxon>
        <taxon>Bacilli</taxon>
        <taxon>Bacillales</taxon>
        <taxon>Paenibacillaceae</taxon>
        <taxon>Paenibacillus</taxon>
    </lineage>
</organism>
<accession>A0A5J5G8Y1</accession>
<dbReference type="Proteomes" id="UP000367750">
    <property type="component" value="Unassembled WGS sequence"/>
</dbReference>
<dbReference type="EMBL" id="VYKK01000015">
    <property type="protein sequence ID" value="KAA9004218.1"/>
    <property type="molecule type" value="Genomic_DNA"/>
</dbReference>
<sequence>MSRSRQNIPVVIEPRFPGKRLVGGKYHLDSHTVFLYKASIVAQCVRLFGSTERLKEYIEVVLAHELGHAQDRELPGLADALDGPLTEREEAGIRLRIEENAWQYAQALLWDADPLLIGRIIDESLAGYREQIQLQPESDHPSSLRGIG</sequence>